<dbReference type="Proteomes" id="UP000610960">
    <property type="component" value="Unassembled WGS sequence"/>
</dbReference>
<proteinExistence type="predicted"/>
<protein>
    <submittedName>
        <fullName evidence="2">Uncharacterized protein</fullName>
    </submittedName>
</protein>
<organism evidence="2 3">
    <name type="scientific">Thermocladium modestius</name>
    <dbReference type="NCBI Taxonomy" id="62609"/>
    <lineage>
        <taxon>Archaea</taxon>
        <taxon>Thermoproteota</taxon>
        <taxon>Thermoprotei</taxon>
        <taxon>Thermoproteales</taxon>
        <taxon>Thermoproteaceae</taxon>
        <taxon>Thermocladium</taxon>
    </lineage>
</organism>
<gene>
    <name evidence="2" type="ORF">GCM10007981_19200</name>
</gene>
<sequence length="239" mass="27615">MFFGWFKKFSQASNSSEYITPASYKERKLYVGDEYRGIIRNVRYKKKTGKVVGFIIINKEGVEENIDVNGKLIIRGDSVVLSAANTVNGGDYEAAKEAPGKASIEAVMNQLDHYVKEISEYDEKIIKAIEVIISDPNNHEKETTVYRYINEFQRKKEEAVVKCKEALSLLTDEIDRLTKELNSKETEARDLELKQQIGYGLSNDYRQRLNELTSSIRNLKEKLTKLYLKQKEYESKCRD</sequence>
<dbReference type="EMBL" id="BMNL01000004">
    <property type="protein sequence ID" value="GGP22577.1"/>
    <property type="molecule type" value="Genomic_DNA"/>
</dbReference>
<dbReference type="RefSeq" id="WP_188597170.1">
    <property type="nucleotide sequence ID" value="NZ_BMNL01000004.1"/>
</dbReference>
<keyword evidence="1" id="KW-0175">Coiled coil</keyword>
<accession>A0A830GWY9</accession>
<comment type="caution">
    <text evidence="2">The sequence shown here is derived from an EMBL/GenBank/DDBJ whole genome shotgun (WGS) entry which is preliminary data.</text>
</comment>
<dbReference type="AlphaFoldDB" id="A0A830GWY9"/>
<keyword evidence="3" id="KW-1185">Reference proteome</keyword>
<reference evidence="2" key="1">
    <citation type="journal article" date="2014" name="Int. J. Syst. Evol. Microbiol.">
        <title>Complete genome sequence of Corynebacterium casei LMG S-19264T (=DSM 44701T), isolated from a smear-ripened cheese.</title>
        <authorList>
            <consortium name="US DOE Joint Genome Institute (JGI-PGF)"/>
            <person name="Walter F."/>
            <person name="Albersmeier A."/>
            <person name="Kalinowski J."/>
            <person name="Ruckert C."/>
        </authorList>
    </citation>
    <scope>NUCLEOTIDE SEQUENCE</scope>
    <source>
        <strain evidence="2">JCM 10088</strain>
    </source>
</reference>
<feature type="coiled-coil region" evidence="1">
    <location>
        <begin position="160"/>
        <end position="236"/>
    </location>
</feature>
<evidence type="ECO:0000313" key="2">
    <source>
        <dbReference type="EMBL" id="GGP22577.1"/>
    </source>
</evidence>
<evidence type="ECO:0000256" key="1">
    <source>
        <dbReference type="SAM" id="Coils"/>
    </source>
</evidence>
<name>A0A830GWY9_9CREN</name>
<evidence type="ECO:0000313" key="3">
    <source>
        <dbReference type="Proteomes" id="UP000610960"/>
    </source>
</evidence>
<reference evidence="2" key="2">
    <citation type="submission" date="2020-09" db="EMBL/GenBank/DDBJ databases">
        <authorList>
            <person name="Sun Q."/>
            <person name="Ohkuma M."/>
        </authorList>
    </citation>
    <scope>NUCLEOTIDE SEQUENCE</scope>
    <source>
        <strain evidence="2">JCM 10088</strain>
    </source>
</reference>